<gene>
    <name evidence="2" type="ORF">CONPUDRAFT_74873</name>
</gene>
<dbReference type="GeneID" id="19209287"/>
<dbReference type="KEGG" id="cput:CONPUDRAFT_74873"/>
<name>A0A5M3MH50_CONPW</name>
<feature type="region of interest" description="Disordered" evidence="1">
    <location>
        <begin position="28"/>
        <end position="103"/>
    </location>
</feature>
<proteinExistence type="predicted"/>
<evidence type="ECO:0000313" key="2">
    <source>
        <dbReference type="EMBL" id="EIW78104.1"/>
    </source>
</evidence>
<dbReference type="EMBL" id="JH711582">
    <property type="protein sequence ID" value="EIW78104.1"/>
    <property type="molecule type" value="Genomic_DNA"/>
</dbReference>
<dbReference type="AlphaFoldDB" id="A0A5M3MH50"/>
<evidence type="ECO:0000313" key="3">
    <source>
        <dbReference type="Proteomes" id="UP000053558"/>
    </source>
</evidence>
<dbReference type="Proteomes" id="UP000053558">
    <property type="component" value="Unassembled WGS sequence"/>
</dbReference>
<sequence length="241" mass="26980">MSFFSKIVKTSTDAIRFFHSLALGTPVSTPINDDILQPGGTSDKAAPAHRLQRKRRASFHDGDQTPKQMKLKQELKHTSKSPSKSPSQRPKLNRTSPPKQQNNEFLLSDGVLRLVCTQLPAQTHSSGKETLNGAVDFDGGVKYVTEAQFGNTTSHFGRREISLHIVRLTLQLMILPGMTPIGQQVEFIVPKCISLMPLRELIDEMFPRGISSKGTGNPQWAQQNEELVHLCYREYKSMEPK</sequence>
<reference evidence="3" key="1">
    <citation type="journal article" date="2012" name="Science">
        <title>The Paleozoic origin of enzymatic lignin decomposition reconstructed from 31 fungal genomes.</title>
        <authorList>
            <person name="Floudas D."/>
            <person name="Binder M."/>
            <person name="Riley R."/>
            <person name="Barry K."/>
            <person name="Blanchette R.A."/>
            <person name="Henrissat B."/>
            <person name="Martinez A.T."/>
            <person name="Otillar R."/>
            <person name="Spatafora J.W."/>
            <person name="Yadav J.S."/>
            <person name="Aerts A."/>
            <person name="Benoit I."/>
            <person name="Boyd A."/>
            <person name="Carlson A."/>
            <person name="Copeland A."/>
            <person name="Coutinho P.M."/>
            <person name="de Vries R.P."/>
            <person name="Ferreira P."/>
            <person name="Findley K."/>
            <person name="Foster B."/>
            <person name="Gaskell J."/>
            <person name="Glotzer D."/>
            <person name="Gorecki P."/>
            <person name="Heitman J."/>
            <person name="Hesse C."/>
            <person name="Hori C."/>
            <person name="Igarashi K."/>
            <person name="Jurgens J.A."/>
            <person name="Kallen N."/>
            <person name="Kersten P."/>
            <person name="Kohler A."/>
            <person name="Kuees U."/>
            <person name="Kumar T.K.A."/>
            <person name="Kuo A."/>
            <person name="LaButti K."/>
            <person name="Larrondo L.F."/>
            <person name="Lindquist E."/>
            <person name="Ling A."/>
            <person name="Lombard V."/>
            <person name="Lucas S."/>
            <person name="Lundell T."/>
            <person name="Martin R."/>
            <person name="McLaughlin D.J."/>
            <person name="Morgenstern I."/>
            <person name="Morin E."/>
            <person name="Murat C."/>
            <person name="Nagy L.G."/>
            <person name="Nolan M."/>
            <person name="Ohm R.A."/>
            <person name="Patyshakuliyeva A."/>
            <person name="Rokas A."/>
            <person name="Ruiz-Duenas F.J."/>
            <person name="Sabat G."/>
            <person name="Salamov A."/>
            <person name="Samejima M."/>
            <person name="Schmutz J."/>
            <person name="Slot J.C."/>
            <person name="St John F."/>
            <person name="Stenlid J."/>
            <person name="Sun H."/>
            <person name="Sun S."/>
            <person name="Syed K."/>
            <person name="Tsang A."/>
            <person name="Wiebenga A."/>
            <person name="Young D."/>
            <person name="Pisabarro A."/>
            <person name="Eastwood D.C."/>
            <person name="Martin F."/>
            <person name="Cullen D."/>
            <person name="Grigoriev I.V."/>
            <person name="Hibbett D.S."/>
        </authorList>
    </citation>
    <scope>NUCLEOTIDE SEQUENCE [LARGE SCALE GENOMIC DNA]</scope>
    <source>
        <strain evidence="3">RWD-64-598 SS2</strain>
    </source>
</reference>
<organism evidence="2 3">
    <name type="scientific">Coniophora puteana (strain RWD-64-598)</name>
    <name type="common">Brown rot fungus</name>
    <dbReference type="NCBI Taxonomy" id="741705"/>
    <lineage>
        <taxon>Eukaryota</taxon>
        <taxon>Fungi</taxon>
        <taxon>Dikarya</taxon>
        <taxon>Basidiomycota</taxon>
        <taxon>Agaricomycotina</taxon>
        <taxon>Agaricomycetes</taxon>
        <taxon>Agaricomycetidae</taxon>
        <taxon>Boletales</taxon>
        <taxon>Coniophorineae</taxon>
        <taxon>Coniophoraceae</taxon>
        <taxon>Coniophora</taxon>
    </lineage>
</organism>
<accession>A0A5M3MH50</accession>
<dbReference type="RefSeq" id="XP_007771154.1">
    <property type="nucleotide sequence ID" value="XM_007772964.1"/>
</dbReference>
<keyword evidence="3" id="KW-1185">Reference proteome</keyword>
<comment type="caution">
    <text evidence="2">The sequence shown here is derived from an EMBL/GenBank/DDBJ whole genome shotgun (WGS) entry which is preliminary data.</text>
</comment>
<feature type="compositionally biased region" description="Polar residues" evidence="1">
    <location>
        <begin position="88"/>
        <end position="103"/>
    </location>
</feature>
<evidence type="ECO:0000256" key="1">
    <source>
        <dbReference type="SAM" id="MobiDB-lite"/>
    </source>
</evidence>
<protein>
    <submittedName>
        <fullName evidence="2">Uncharacterized protein</fullName>
    </submittedName>
</protein>